<dbReference type="AlphaFoldDB" id="A0A9P0F236"/>
<accession>A0A9P0F236</accession>
<evidence type="ECO:0000313" key="3">
    <source>
        <dbReference type="Proteomes" id="UP001152759"/>
    </source>
</evidence>
<gene>
    <name evidence="2" type="ORF">BEMITA_LOCUS4354</name>
</gene>
<name>A0A9P0F236_BEMTA</name>
<reference evidence="2" key="1">
    <citation type="submission" date="2021-12" db="EMBL/GenBank/DDBJ databases">
        <authorList>
            <person name="King R."/>
        </authorList>
    </citation>
    <scope>NUCLEOTIDE SEQUENCE</scope>
</reference>
<sequence>MGGKRKKGNLMSSSHSPSSSERMFLESDTMVATLASPPMTDPNHDSGYAASNVDEPMVPVSPAPGSPHSRQNHNHTDLKSIKGLNRNCSMDDEVSGTGESVYRKGTTASVRTASEDELSESKKERKGTQGNRFTIYKVNKASRKKREKTSLFCPAAFSVFIKSGYKQSVFKLDST</sequence>
<proteinExistence type="predicted"/>
<dbReference type="Proteomes" id="UP001152759">
    <property type="component" value="Chromosome 2"/>
</dbReference>
<feature type="region of interest" description="Disordered" evidence="1">
    <location>
        <begin position="1"/>
        <end position="131"/>
    </location>
</feature>
<dbReference type="EMBL" id="OU963863">
    <property type="protein sequence ID" value="CAH0385096.1"/>
    <property type="molecule type" value="Genomic_DNA"/>
</dbReference>
<keyword evidence="3" id="KW-1185">Reference proteome</keyword>
<evidence type="ECO:0000313" key="2">
    <source>
        <dbReference type="EMBL" id="CAH0385096.1"/>
    </source>
</evidence>
<evidence type="ECO:0000256" key="1">
    <source>
        <dbReference type="SAM" id="MobiDB-lite"/>
    </source>
</evidence>
<organism evidence="2 3">
    <name type="scientific">Bemisia tabaci</name>
    <name type="common">Sweetpotato whitefly</name>
    <name type="synonym">Aleurodes tabaci</name>
    <dbReference type="NCBI Taxonomy" id="7038"/>
    <lineage>
        <taxon>Eukaryota</taxon>
        <taxon>Metazoa</taxon>
        <taxon>Ecdysozoa</taxon>
        <taxon>Arthropoda</taxon>
        <taxon>Hexapoda</taxon>
        <taxon>Insecta</taxon>
        <taxon>Pterygota</taxon>
        <taxon>Neoptera</taxon>
        <taxon>Paraneoptera</taxon>
        <taxon>Hemiptera</taxon>
        <taxon>Sternorrhyncha</taxon>
        <taxon>Aleyrodoidea</taxon>
        <taxon>Aleyrodidae</taxon>
        <taxon>Aleyrodinae</taxon>
        <taxon>Bemisia</taxon>
    </lineage>
</organism>
<protein>
    <submittedName>
        <fullName evidence="2">Uncharacterized protein</fullName>
    </submittedName>
</protein>